<dbReference type="PANTHER" id="PTHR12226:SF3">
    <property type="entry name" value="SOLUTE CARRIER FAMILY 66 MEMBER 3"/>
    <property type="match status" value="1"/>
</dbReference>
<organism evidence="6 7">
    <name type="scientific">Magallana gigas</name>
    <name type="common">Pacific oyster</name>
    <name type="synonym">Crassostrea gigas</name>
    <dbReference type="NCBI Taxonomy" id="29159"/>
    <lineage>
        <taxon>Eukaryota</taxon>
        <taxon>Metazoa</taxon>
        <taxon>Spiralia</taxon>
        <taxon>Lophotrochozoa</taxon>
        <taxon>Mollusca</taxon>
        <taxon>Bivalvia</taxon>
        <taxon>Autobranchia</taxon>
        <taxon>Pteriomorphia</taxon>
        <taxon>Ostreida</taxon>
        <taxon>Ostreoidea</taxon>
        <taxon>Ostreidae</taxon>
        <taxon>Magallana</taxon>
    </lineage>
</organism>
<dbReference type="Gene3D" id="1.20.1280.290">
    <property type="match status" value="1"/>
</dbReference>
<evidence type="ECO:0000256" key="1">
    <source>
        <dbReference type="ARBA" id="ARBA00004141"/>
    </source>
</evidence>
<evidence type="ECO:0008006" key="8">
    <source>
        <dbReference type="Google" id="ProtNLM"/>
    </source>
</evidence>
<sequence length="208" mass="23065">MDVVSFSHYLSYSVILTSLFVKVPQILSVLNARSTKGLSLSSVLLEEIGYSILLTYNFALGYPLASYFEYTVLVLQDFILIIAILHFDGLLKIHILPAFLLYFLVYTGIALRWFPDFVLTTVIGLVTPLSFSSKFAQIKLLYTSKNPGQVSLATWAIVAYGATARVVTSCVLTGDPGVILNFCVAASMNVFISCMIVYYRQQAKAKKE</sequence>
<protein>
    <recommendedName>
        <fullName evidence="8">Mannose-P-dolichol utilization defect 1 protein homolog</fullName>
    </recommendedName>
</protein>
<keyword evidence="3 5" id="KW-1133">Transmembrane helix</keyword>
<dbReference type="AlphaFoldDB" id="A0A8W8ISW9"/>
<dbReference type="EnsemblMetazoa" id="G1572.1">
    <property type="protein sequence ID" value="G1572.1:cds"/>
    <property type="gene ID" value="G1572"/>
</dbReference>
<dbReference type="OMA" id="YALIYYA"/>
<accession>A0A8W8ISW9</accession>
<dbReference type="GO" id="GO:0016020">
    <property type="term" value="C:membrane"/>
    <property type="evidence" value="ECO:0007669"/>
    <property type="project" value="UniProtKB-SubCell"/>
</dbReference>
<evidence type="ECO:0000256" key="2">
    <source>
        <dbReference type="ARBA" id="ARBA00022692"/>
    </source>
</evidence>
<name>A0A8W8ISW9_MAGGI</name>
<feature type="transmembrane region" description="Helical" evidence="5">
    <location>
        <begin position="70"/>
        <end position="87"/>
    </location>
</feature>
<dbReference type="InterPro" id="IPR016817">
    <property type="entry name" value="MannP-dilichol_defect-1"/>
</dbReference>
<keyword evidence="4 5" id="KW-0472">Membrane</keyword>
<reference evidence="6" key="1">
    <citation type="submission" date="2022-08" db="UniProtKB">
        <authorList>
            <consortium name="EnsemblMetazoa"/>
        </authorList>
    </citation>
    <scope>IDENTIFICATION</scope>
    <source>
        <strain evidence="6">05x7-T-G4-1.051#20</strain>
    </source>
</reference>
<dbReference type="PANTHER" id="PTHR12226">
    <property type="entry name" value="MANNOSE-P-DOLICHOL UTILIZATION DEFECT 1 LEC35 -RELATED"/>
    <property type="match status" value="1"/>
</dbReference>
<dbReference type="Proteomes" id="UP000005408">
    <property type="component" value="Unassembled WGS sequence"/>
</dbReference>
<evidence type="ECO:0000313" key="7">
    <source>
        <dbReference type="Proteomes" id="UP000005408"/>
    </source>
</evidence>
<keyword evidence="2 5" id="KW-0812">Transmembrane</keyword>
<dbReference type="InterPro" id="IPR006603">
    <property type="entry name" value="PQ-loop_rpt"/>
</dbReference>
<proteinExistence type="predicted"/>
<feature type="transmembrane region" description="Helical" evidence="5">
    <location>
        <begin position="94"/>
        <end position="111"/>
    </location>
</feature>
<evidence type="ECO:0000256" key="5">
    <source>
        <dbReference type="SAM" id="Phobius"/>
    </source>
</evidence>
<dbReference type="EnsemblMetazoa" id="G1572.2">
    <property type="protein sequence ID" value="G1572.2:cds"/>
    <property type="gene ID" value="G1572"/>
</dbReference>
<dbReference type="Pfam" id="PF04193">
    <property type="entry name" value="PQ-loop"/>
    <property type="match status" value="1"/>
</dbReference>
<feature type="transmembrane region" description="Helical" evidence="5">
    <location>
        <begin position="44"/>
        <end position="64"/>
    </location>
</feature>
<keyword evidence="7" id="KW-1185">Reference proteome</keyword>
<feature type="transmembrane region" description="Helical" evidence="5">
    <location>
        <begin position="12"/>
        <end position="32"/>
    </location>
</feature>
<evidence type="ECO:0000256" key="4">
    <source>
        <dbReference type="ARBA" id="ARBA00023136"/>
    </source>
</evidence>
<dbReference type="OrthoDB" id="271506at2759"/>
<comment type="subcellular location">
    <subcellularLocation>
        <location evidence="1">Membrane</location>
        <topology evidence="1">Multi-pass membrane protein</topology>
    </subcellularLocation>
</comment>
<feature type="transmembrane region" description="Helical" evidence="5">
    <location>
        <begin position="179"/>
        <end position="199"/>
    </location>
</feature>
<dbReference type="SMART" id="SM00679">
    <property type="entry name" value="CTNS"/>
    <property type="match status" value="1"/>
</dbReference>
<evidence type="ECO:0000256" key="3">
    <source>
        <dbReference type="ARBA" id="ARBA00022989"/>
    </source>
</evidence>
<evidence type="ECO:0000313" key="6">
    <source>
        <dbReference type="EnsemblMetazoa" id="G1572.1:cds"/>
    </source>
</evidence>